<sequence length="192" mass="21456">MHSYEDKINSMKTDVRKIDESGTKLKNTSSELQSFRSALAALRQTLAATSDSVNNNADFLQQLRTSSQNVLSLQKNLHSQLNAHAGALRSANATLFSIAANTPALQEGTAQLQHNLQAHVQAQRMLQFSIDRLNFTHMQQDTITTALQRTMETVDIQTQSAYSDVLTLRRDTQLVGSIEEWIREKDHESGKS</sequence>
<organism evidence="1 2">
    <name type="scientific">Bagarius yarrelli</name>
    <name type="common">Goonch</name>
    <name type="synonym">Bagrus yarrelli</name>
    <dbReference type="NCBI Taxonomy" id="175774"/>
    <lineage>
        <taxon>Eukaryota</taxon>
        <taxon>Metazoa</taxon>
        <taxon>Chordata</taxon>
        <taxon>Craniata</taxon>
        <taxon>Vertebrata</taxon>
        <taxon>Euteleostomi</taxon>
        <taxon>Actinopterygii</taxon>
        <taxon>Neopterygii</taxon>
        <taxon>Teleostei</taxon>
        <taxon>Ostariophysi</taxon>
        <taxon>Siluriformes</taxon>
        <taxon>Sisoridae</taxon>
        <taxon>Sisorinae</taxon>
        <taxon>Bagarius</taxon>
    </lineage>
</organism>
<dbReference type="Proteomes" id="UP000319801">
    <property type="component" value="Unassembled WGS sequence"/>
</dbReference>
<evidence type="ECO:0000313" key="1">
    <source>
        <dbReference type="EMBL" id="TSL34560.1"/>
    </source>
</evidence>
<dbReference type="EMBL" id="VCAZ01000030">
    <property type="protein sequence ID" value="TSL34560.1"/>
    <property type="molecule type" value="Genomic_DNA"/>
</dbReference>
<reference evidence="1 2" key="1">
    <citation type="journal article" date="2019" name="Genome Biol. Evol.">
        <title>Whole-Genome Sequencing of the Giant Devil Catfish, Bagarius yarrelli.</title>
        <authorList>
            <person name="Jiang W."/>
            <person name="Lv Y."/>
            <person name="Cheng L."/>
            <person name="Yang K."/>
            <person name="Chao B."/>
            <person name="Wang X."/>
            <person name="Li Y."/>
            <person name="Pan X."/>
            <person name="You X."/>
            <person name="Zhang Y."/>
            <person name="Yang J."/>
            <person name="Li J."/>
            <person name="Zhang X."/>
            <person name="Liu S."/>
            <person name="Sun C."/>
            <person name="Yang J."/>
            <person name="Shi Q."/>
        </authorList>
    </citation>
    <scope>NUCLEOTIDE SEQUENCE [LARGE SCALE GENOMIC DNA]</scope>
    <source>
        <strain evidence="1">JWS20170419001</strain>
        <tissue evidence="1">Muscle</tissue>
    </source>
</reference>
<gene>
    <name evidence="1" type="ORF">Baya_6773</name>
</gene>
<comment type="caution">
    <text evidence="1">The sequence shown here is derived from an EMBL/GenBank/DDBJ whole genome shotgun (WGS) entry which is preliminary data.</text>
</comment>
<evidence type="ECO:0000313" key="2">
    <source>
        <dbReference type="Proteomes" id="UP000319801"/>
    </source>
</evidence>
<keyword evidence="2" id="KW-1185">Reference proteome</keyword>
<accession>A0A556TYR6</accession>
<protein>
    <submittedName>
        <fullName evidence="1">Collectin-12</fullName>
    </submittedName>
</protein>
<name>A0A556TYR6_BAGYA</name>
<proteinExistence type="predicted"/>
<dbReference type="AlphaFoldDB" id="A0A556TYR6"/>